<dbReference type="GO" id="GO:0015920">
    <property type="term" value="P:lipopolysaccharide transport"/>
    <property type="evidence" value="ECO:0007669"/>
    <property type="project" value="TreeGrafter"/>
</dbReference>
<dbReference type="RefSeq" id="WP_109252571.1">
    <property type="nucleotide sequence ID" value="NZ_QEXV01000003.1"/>
</dbReference>
<comment type="caution">
    <text evidence="7">The sequence shown here is derived from an EMBL/GenBank/DDBJ whole genome shotgun (WGS) entry which is preliminary data.</text>
</comment>
<dbReference type="AlphaFoldDB" id="A0A2U2BTL3"/>
<gene>
    <name evidence="7" type="ORF">DDZ18_06550</name>
</gene>
<dbReference type="Pfam" id="PF03739">
    <property type="entry name" value="LptF_LptG"/>
    <property type="match status" value="1"/>
</dbReference>
<feature type="transmembrane region" description="Helical" evidence="6">
    <location>
        <begin position="49"/>
        <end position="77"/>
    </location>
</feature>
<evidence type="ECO:0000256" key="2">
    <source>
        <dbReference type="ARBA" id="ARBA00022475"/>
    </source>
</evidence>
<comment type="subcellular location">
    <subcellularLocation>
        <location evidence="1">Cell membrane</location>
        <topology evidence="1">Multi-pass membrane protein</topology>
    </subcellularLocation>
</comment>
<protein>
    <recommendedName>
        <fullName evidence="9">LptF/LptG family permease</fullName>
    </recommendedName>
</protein>
<organism evidence="7 8">
    <name type="scientific">Marinicauda salina</name>
    <dbReference type="NCBI Taxonomy" id="2135793"/>
    <lineage>
        <taxon>Bacteria</taxon>
        <taxon>Pseudomonadati</taxon>
        <taxon>Pseudomonadota</taxon>
        <taxon>Alphaproteobacteria</taxon>
        <taxon>Maricaulales</taxon>
        <taxon>Maricaulaceae</taxon>
        <taxon>Marinicauda</taxon>
    </lineage>
</organism>
<feature type="transmembrane region" description="Helical" evidence="6">
    <location>
        <begin position="103"/>
        <end position="121"/>
    </location>
</feature>
<feature type="transmembrane region" description="Helical" evidence="6">
    <location>
        <begin position="337"/>
        <end position="354"/>
    </location>
</feature>
<evidence type="ECO:0000256" key="6">
    <source>
        <dbReference type="SAM" id="Phobius"/>
    </source>
</evidence>
<evidence type="ECO:0000256" key="4">
    <source>
        <dbReference type="ARBA" id="ARBA00022989"/>
    </source>
</evidence>
<keyword evidence="8" id="KW-1185">Reference proteome</keyword>
<evidence type="ECO:0000313" key="8">
    <source>
        <dbReference type="Proteomes" id="UP000245168"/>
    </source>
</evidence>
<evidence type="ECO:0000313" key="7">
    <source>
        <dbReference type="EMBL" id="PWE17340.1"/>
    </source>
</evidence>
<dbReference type="InterPro" id="IPR005495">
    <property type="entry name" value="LptG/LptF_permease"/>
</dbReference>
<keyword evidence="2" id="KW-1003">Cell membrane</keyword>
<reference evidence="8" key="1">
    <citation type="submission" date="2018-05" db="EMBL/GenBank/DDBJ databases">
        <authorList>
            <person name="Liu B.-T."/>
        </authorList>
    </citation>
    <scope>NUCLEOTIDE SEQUENCE [LARGE SCALE GENOMIC DNA]</scope>
    <source>
        <strain evidence="8">WD6-1</strain>
    </source>
</reference>
<accession>A0A2U2BTL3</accession>
<keyword evidence="4 6" id="KW-1133">Transmembrane helix</keyword>
<sequence length="368" mass="39878">MKLFQRYVFRQALWPFLTAILALSALAILTQSLSNLDLITDEGGTALLFAWITLLAMPQVIALIVPIALFIGCAVALNRLTTDSEFIVGAAAGLSRFGRLTPFIRLAIYVALANLVINLFVQPASFREMRQALYEIRTDLAASFMREGEFVPLGGEVTFFAREIGENRVMHDIFIEDGRGRGGVAYSASEGVITQTAEGPVMLLNDGVLTQIDENGELSTLSFERYEFDLTAFIDPGAAFFFKESDKYLSELLDPTATDLARASSRDSLLAEGHYRLSSPLYNIAFALIAAAAYFSVEFRRTGYGRFIAAASAAALMLRLLGFAVQAAAAGDSGLNALQYAVPVLGSIGAVLVISRPMRRFRAAGAHA</sequence>
<dbReference type="PANTHER" id="PTHR33529">
    <property type="entry name" value="SLR0882 PROTEIN-RELATED"/>
    <property type="match status" value="1"/>
</dbReference>
<dbReference type="Proteomes" id="UP000245168">
    <property type="component" value="Unassembled WGS sequence"/>
</dbReference>
<keyword evidence="3 6" id="KW-0812">Transmembrane</keyword>
<feature type="transmembrane region" description="Helical" evidence="6">
    <location>
        <begin position="304"/>
        <end position="325"/>
    </location>
</feature>
<name>A0A2U2BTL3_9PROT</name>
<dbReference type="OrthoDB" id="8477889at2"/>
<feature type="transmembrane region" description="Helical" evidence="6">
    <location>
        <begin position="12"/>
        <end position="29"/>
    </location>
</feature>
<evidence type="ECO:0008006" key="9">
    <source>
        <dbReference type="Google" id="ProtNLM"/>
    </source>
</evidence>
<evidence type="ECO:0000256" key="5">
    <source>
        <dbReference type="ARBA" id="ARBA00023136"/>
    </source>
</evidence>
<proteinExistence type="predicted"/>
<evidence type="ECO:0000256" key="1">
    <source>
        <dbReference type="ARBA" id="ARBA00004651"/>
    </source>
</evidence>
<dbReference type="EMBL" id="QEXV01000003">
    <property type="protein sequence ID" value="PWE17340.1"/>
    <property type="molecule type" value="Genomic_DNA"/>
</dbReference>
<feature type="transmembrane region" description="Helical" evidence="6">
    <location>
        <begin position="280"/>
        <end position="297"/>
    </location>
</feature>
<keyword evidence="5 6" id="KW-0472">Membrane</keyword>
<dbReference type="PANTHER" id="PTHR33529:SF6">
    <property type="entry name" value="YJGP_YJGQ FAMILY PERMEASE"/>
    <property type="match status" value="1"/>
</dbReference>
<dbReference type="GO" id="GO:0043190">
    <property type="term" value="C:ATP-binding cassette (ABC) transporter complex"/>
    <property type="evidence" value="ECO:0007669"/>
    <property type="project" value="TreeGrafter"/>
</dbReference>
<evidence type="ECO:0000256" key="3">
    <source>
        <dbReference type="ARBA" id="ARBA00022692"/>
    </source>
</evidence>